<sequence>MSVTLIILSVYHIALFIISIYTTNSSTIQKANKLYMKFEIPIVVRLCSHLFVSFTATILIQGISFTLTG</sequence>
<proteinExistence type="predicted"/>
<accession>A0ACB9BN72</accession>
<gene>
    <name evidence="1" type="ORF">L2E82_35066</name>
</gene>
<organism evidence="1 2">
    <name type="scientific">Cichorium intybus</name>
    <name type="common">Chicory</name>
    <dbReference type="NCBI Taxonomy" id="13427"/>
    <lineage>
        <taxon>Eukaryota</taxon>
        <taxon>Viridiplantae</taxon>
        <taxon>Streptophyta</taxon>
        <taxon>Embryophyta</taxon>
        <taxon>Tracheophyta</taxon>
        <taxon>Spermatophyta</taxon>
        <taxon>Magnoliopsida</taxon>
        <taxon>eudicotyledons</taxon>
        <taxon>Gunneridae</taxon>
        <taxon>Pentapetalae</taxon>
        <taxon>asterids</taxon>
        <taxon>campanulids</taxon>
        <taxon>Asterales</taxon>
        <taxon>Asteraceae</taxon>
        <taxon>Cichorioideae</taxon>
        <taxon>Cichorieae</taxon>
        <taxon>Cichoriinae</taxon>
        <taxon>Cichorium</taxon>
    </lineage>
</organism>
<dbReference type="EMBL" id="CM042014">
    <property type="protein sequence ID" value="KAI3723469.1"/>
    <property type="molecule type" value="Genomic_DNA"/>
</dbReference>
<comment type="caution">
    <text evidence="1">The sequence shown here is derived from an EMBL/GenBank/DDBJ whole genome shotgun (WGS) entry which is preliminary data.</text>
</comment>
<reference evidence="2" key="1">
    <citation type="journal article" date="2022" name="Mol. Ecol. Resour.">
        <title>The genomes of chicory, endive, great burdock and yacon provide insights into Asteraceae palaeo-polyploidization history and plant inulin production.</title>
        <authorList>
            <person name="Fan W."/>
            <person name="Wang S."/>
            <person name="Wang H."/>
            <person name="Wang A."/>
            <person name="Jiang F."/>
            <person name="Liu H."/>
            <person name="Zhao H."/>
            <person name="Xu D."/>
            <person name="Zhang Y."/>
        </authorList>
    </citation>
    <scope>NUCLEOTIDE SEQUENCE [LARGE SCALE GENOMIC DNA]</scope>
    <source>
        <strain evidence="2">cv. Punajuju</strain>
    </source>
</reference>
<evidence type="ECO:0000313" key="1">
    <source>
        <dbReference type="EMBL" id="KAI3723469.1"/>
    </source>
</evidence>
<name>A0ACB9BN72_CICIN</name>
<keyword evidence="2" id="KW-1185">Reference proteome</keyword>
<evidence type="ECO:0000313" key="2">
    <source>
        <dbReference type="Proteomes" id="UP001055811"/>
    </source>
</evidence>
<dbReference type="Proteomes" id="UP001055811">
    <property type="component" value="Linkage Group LG06"/>
</dbReference>
<protein>
    <submittedName>
        <fullName evidence="1">Uncharacterized protein</fullName>
    </submittedName>
</protein>
<reference evidence="1 2" key="2">
    <citation type="journal article" date="2022" name="Mol. Ecol. Resour.">
        <title>The genomes of chicory, endive, great burdock and yacon provide insights into Asteraceae paleo-polyploidization history and plant inulin production.</title>
        <authorList>
            <person name="Fan W."/>
            <person name="Wang S."/>
            <person name="Wang H."/>
            <person name="Wang A."/>
            <person name="Jiang F."/>
            <person name="Liu H."/>
            <person name="Zhao H."/>
            <person name="Xu D."/>
            <person name="Zhang Y."/>
        </authorList>
    </citation>
    <scope>NUCLEOTIDE SEQUENCE [LARGE SCALE GENOMIC DNA]</scope>
    <source>
        <strain evidence="2">cv. Punajuju</strain>
        <tissue evidence="1">Leaves</tissue>
    </source>
</reference>